<name>A0A6B0XWV2_9RHOB</name>
<dbReference type="AlphaFoldDB" id="A0A6B0XWV2"/>
<organism evidence="1">
    <name type="scientific">Boseongicola sp. SB0664_bin_43</name>
    <dbReference type="NCBI Taxonomy" id="2604844"/>
    <lineage>
        <taxon>Bacteria</taxon>
        <taxon>Pseudomonadati</taxon>
        <taxon>Pseudomonadota</taxon>
        <taxon>Alphaproteobacteria</taxon>
        <taxon>Rhodobacterales</taxon>
        <taxon>Paracoccaceae</taxon>
        <taxon>Boseongicola</taxon>
    </lineage>
</organism>
<dbReference type="SUPFAM" id="SSF51658">
    <property type="entry name" value="Xylose isomerase-like"/>
    <property type="match status" value="1"/>
</dbReference>
<proteinExistence type="predicted"/>
<dbReference type="InterPro" id="IPR036237">
    <property type="entry name" value="Xyl_isomerase-like_sf"/>
</dbReference>
<dbReference type="Gene3D" id="3.20.20.150">
    <property type="entry name" value="Divalent-metal-dependent TIM barrel enzymes"/>
    <property type="match status" value="1"/>
</dbReference>
<dbReference type="EMBL" id="VXRY01000132">
    <property type="protein sequence ID" value="MXY33131.1"/>
    <property type="molecule type" value="Genomic_DNA"/>
</dbReference>
<protein>
    <submittedName>
        <fullName evidence="1">Sugar phosphate isomerase/epimerase</fullName>
    </submittedName>
</protein>
<evidence type="ECO:0000313" key="1">
    <source>
        <dbReference type="EMBL" id="MXY33131.1"/>
    </source>
</evidence>
<reference evidence="1" key="1">
    <citation type="submission" date="2019-09" db="EMBL/GenBank/DDBJ databases">
        <title>Characterisation of the sponge microbiome using genome-centric metagenomics.</title>
        <authorList>
            <person name="Engelberts J.P."/>
            <person name="Robbins S.J."/>
            <person name="De Goeij J.M."/>
            <person name="Aranda M."/>
            <person name="Bell S.C."/>
            <person name="Webster N.S."/>
        </authorList>
    </citation>
    <scope>NUCLEOTIDE SEQUENCE</scope>
    <source>
        <strain evidence="1">SB0664_bin_43</strain>
    </source>
</reference>
<dbReference type="GO" id="GO:0016853">
    <property type="term" value="F:isomerase activity"/>
    <property type="evidence" value="ECO:0007669"/>
    <property type="project" value="UniProtKB-KW"/>
</dbReference>
<accession>A0A6B0XWV2</accession>
<keyword evidence="1" id="KW-0413">Isomerase</keyword>
<comment type="caution">
    <text evidence="1">The sequence shown here is derived from an EMBL/GenBank/DDBJ whole genome shotgun (WGS) entry which is preliminary data.</text>
</comment>
<feature type="non-terminal residue" evidence="1">
    <location>
        <position position="1"/>
    </location>
</feature>
<sequence>AKDLMVDRDGLYENGTMSAGMGWQVPRLCGLGDVDWPGFFSGLYRAGYDGPIIIEHEDRLFEGSDEKVKRGFLLARDVLQPYIK</sequence>
<gene>
    <name evidence="1" type="ORF">F4Y60_03385</name>
</gene>